<dbReference type="RefSeq" id="WP_286054081.1">
    <property type="nucleotide sequence ID" value="NZ_JASVWF010000003.1"/>
</dbReference>
<sequence>MDVTRAQAIAFRIDAQGLHRRSIDGAAALLELGVQHHQSSVAVALAARLPDGPPDDGELAWSHRGAPHRHRRSDLAAWARRLRPLSEPDAMARLIWTAEQSDAFPALAAIDRTAEVLAAAVTSPMTKGEVSTAVSRELPRALQRDCPSCGVWHVFDQLLRLAALPAGVALDGGRTLRALPTPDGWSRPTGPGTVSDVAELVTAAVRIFGPATTADLAAWIGTSAGALASAVEATGLVAVRVEGRRAWVATDDVDRLVDPPSPPELRLLPPFDPMLSARDRALLVPDTERRRALWPALGHPGAVLAGTEVVGTWRPSASGKKLTLTVSGDVPRPLLDDEAERVAAARGLRLAAVTVS</sequence>
<dbReference type="Proteomes" id="UP001231924">
    <property type="component" value="Unassembled WGS sequence"/>
</dbReference>
<name>A0ABT7ME43_9PSEU</name>
<accession>A0ABT7ME43</accession>
<dbReference type="PANTHER" id="PTHR38479:SF2">
    <property type="entry name" value="WINGED HELIX DNA-BINDING DOMAIN-CONTAINING PROTEIN"/>
    <property type="match status" value="1"/>
</dbReference>
<proteinExistence type="predicted"/>
<evidence type="ECO:0000313" key="2">
    <source>
        <dbReference type="Proteomes" id="UP001231924"/>
    </source>
</evidence>
<gene>
    <name evidence="1" type="ORF">QRT03_16835</name>
</gene>
<reference evidence="1 2" key="1">
    <citation type="submission" date="2023-06" db="EMBL/GenBank/DDBJ databases">
        <title>Actinomycetospora Odt1-22.</title>
        <authorList>
            <person name="Supong K."/>
        </authorList>
    </citation>
    <scope>NUCLEOTIDE SEQUENCE [LARGE SCALE GENOMIC DNA]</scope>
    <source>
        <strain evidence="1 2">Odt1-22</strain>
    </source>
</reference>
<evidence type="ECO:0000313" key="1">
    <source>
        <dbReference type="EMBL" id="MDL5157633.1"/>
    </source>
</evidence>
<comment type="caution">
    <text evidence="1">The sequence shown here is derived from an EMBL/GenBank/DDBJ whole genome shotgun (WGS) entry which is preliminary data.</text>
</comment>
<dbReference type="EMBL" id="JASVWF010000003">
    <property type="protein sequence ID" value="MDL5157633.1"/>
    <property type="molecule type" value="Genomic_DNA"/>
</dbReference>
<dbReference type="InterPro" id="IPR009351">
    <property type="entry name" value="AlkZ-like"/>
</dbReference>
<keyword evidence="1" id="KW-0238">DNA-binding</keyword>
<dbReference type="PANTHER" id="PTHR38479">
    <property type="entry name" value="LMO0824 PROTEIN"/>
    <property type="match status" value="1"/>
</dbReference>
<organism evidence="1 2">
    <name type="scientific">Actinomycetospora termitidis</name>
    <dbReference type="NCBI Taxonomy" id="3053470"/>
    <lineage>
        <taxon>Bacteria</taxon>
        <taxon>Bacillati</taxon>
        <taxon>Actinomycetota</taxon>
        <taxon>Actinomycetes</taxon>
        <taxon>Pseudonocardiales</taxon>
        <taxon>Pseudonocardiaceae</taxon>
        <taxon>Actinomycetospora</taxon>
    </lineage>
</organism>
<dbReference type="Pfam" id="PF06224">
    <property type="entry name" value="AlkZ-like"/>
    <property type="match status" value="1"/>
</dbReference>
<protein>
    <submittedName>
        <fullName evidence="1">Winged helix DNA-binding domain-containing protein</fullName>
    </submittedName>
</protein>
<keyword evidence="2" id="KW-1185">Reference proteome</keyword>
<dbReference type="GO" id="GO:0003677">
    <property type="term" value="F:DNA binding"/>
    <property type="evidence" value="ECO:0007669"/>
    <property type="project" value="UniProtKB-KW"/>
</dbReference>